<protein>
    <submittedName>
        <fullName evidence="1">Uncharacterized protein</fullName>
    </submittedName>
</protein>
<gene>
    <name evidence="1" type="ORF">GCM10011498_32420</name>
</gene>
<comment type="caution">
    <text evidence="1">The sequence shown here is derived from an EMBL/GenBank/DDBJ whole genome shotgun (WGS) entry which is preliminary data.</text>
</comment>
<dbReference type="AlphaFoldDB" id="A0A916R2E3"/>
<dbReference type="Proteomes" id="UP000628017">
    <property type="component" value="Unassembled WGS sequence"/>
</dbReference>
<reference evidence="1" key="1">
    <citation type="journal article" date="2014" name="Int. J. Syst. Evol. Microbiol.">
        <title>Complete genome sequence of Corynebacterium casei LMG S-19264T (=DSM 44701T), isolated from a smear-ripened cheese.</title>
        <authorList>
            <consortium name="US DOE Joint Genome Institute (JGI-PGF)"/>
            <person name="Walter F."/>
            <person name="Albersmeier A."/>
            <person name="Kalinowski J."/>
            <person name="Ruckert C."/>
        </authorList>
    </citation>
    <scope>NUCLEOTIDE SEQUENCE</scope>
    <source>
        <strain evidence="1">CGMCC 1.15880</strain>
    </source>
</reference>
<organism evidence="1 2">
    <name type="scientific">Neptunicoccus cionae</name>
    <dbReference type="NCBI Taxonomy" id="2035344"/>
    <lineage>
        <taxon>Bacteria</taxon>
        <taxon>Pseudomonadati</taxon>
        <taxon>Pseudomonadota</taxon>
        <taxon>Alphaproteobacteria</taxon>
        <taxon>Rhodobacterales</taxon>
        <taxon>Paracoccaceae</taxon>
        <taxon>Neptunicoccus</taxon>
    </lineage>
</organism>
<keyword evidence="2" id="KW-1185">Reference proteome</keyword>
<sequence>MTKGYPVLRSLRIGLCLSLGLASMAESRQRIPLSAAIAQCDTQSLRYSRKIADGGANTPSREKLNRQYRTCVYAKSGHYPPQPKVAPGLRISGTARLGIVVRD</sequence>
<accession>A0A916R2E3</accession>
<dbReference type="RefSeq" id="WP_188677801.1">
    <property type="nucleotide sequence ID" value="NZ_BMKA01000005.1"/>
</dbReference>
<name>A0A916R2E3_9RHOB</name>
<evidence type="ECO:0000313" key="2">
    <source>
        <dbReference type="Proteomes" id="UP000628017"/>
    </source>
</evidence>
<dbReference type="EMBL" id="BMKA01000005">
    <property type="protein sequence ID" value="GGA28790.1"/>
    <property type="molecule type" value="Genomic_DNA"/>
</dbReference>
<reference evidence="1" key="2">
    <citation type="submission" date="2020-09" db="EMBL/GenBank/DDBJ databases">
        <authorList>
            <person name="Sun Q."/>
            <person name="Zhou Y."/>
        </authorList>
    </citation>
    <scope>NUCLEOTIDE SEQUENCE</scope>
    <source>
        <strain evidence="1">CGMCC 1.15880</strain>
    </source>
</reference>
<evidence type="ECO:0000313" key="1">
    <source>
        <dbReference type="EMBL" id="GGA28790.1"/>
    </source>
</evidence>
<proteinExistence type="predicted"/>